<proteinExistence type="predicted"/>
<dbReference type="EMBL" id="JBHUEH010000016">
    <property type="protein sequence ID" value="MFD1886643.1"/>
    <property type="molecule type" value="Genomic_DNA"/>
</dbReference>
<dbReference type="SUPFAM" id="SSF102405">
    <property type="entry name" value="MCP/YpsA-like"/>
    <property type="match status" value="1"/>
</dbReference>
<evidence type="ECO:0000313" key="3">
    <source>
        <dbReference type="Proteomes" id="UP001597233"/>
    </source>
</evidence>
<sequence>MKNILVTGYRAHELNIFNQKHEGIPYIRQAIRSKLVPLLEEGLEWVITPGQYGVDLWACEEAIELKKEYPQLRVSILSAFASPEERWSEDKKEYYEGILKQIDFHGVVSNRPYEGIWQFKARDELLFRKTDGLILVYDEDAGEGSPRFFKQEALRRGQEEGYRYISISSEDIQSLADEQRMEQQLDEPEQDGGHAGEEFADADDMMTKEELE</sequence>
<reference evidence="3" key="1">
    <citation type="journal article" date="2019" name="Int. J. Syst. Evol. Microbiol.">
        <title>The Global Catalogue of Microorganisms (GCM) 10K type strain sequencing project: providing services to taxonomists for standard genome sequencing and annotation.</title>
        <authorList>
            <consortium name="The Broad Institute Genomics Platform"/>
            <consortium name="The Broad Institute Genome Sequencing Center for Infectious Disease"/>
            <person name="Wu L."/>
            <person name="Ma J."/>
        </authorList>
    </citation>
    <scope>NUCLEOTIDE SEQUENCE [LARGE SCALE GENOMIC DNA]</scope>
    <source>
        <strain evidence="3">CCUG 54950</strain>
    </source>
</reference>
<dbReference type="Pfam" id="PF06908">
    <property type="entry name" value="YpsA"/>
    <property type="match status" value="1"/>
</dbReference>
<dbReference type="InterPro" id="IPR010697">
    <property type="entry name" value="YspA"/>
</dbReference>
<evidence type="ECO:0000313" key="2">
    <source>
        <dbReference type="EMBL" id="MFD1886643.1"/>
    </source>
</evidence>
<comment type="caution">
    <text evidence="2">The sequence shown here is derived from an EMBL/GenBank/DDBJ whole genome shotgun (WGS) entry which is preliminary data.</text>
</comment>
<name>A0ABW4RLV7_9BACL</name>
<organism evidence="2 3">
    <name type="scientific">Paenibacillus wenxiniae</name>
    <dbReference type="NCBI Taxonomy" id="1636843"/>
    <lineage>
        <taxon>Bacteria</taxon>
        <taxon>Bacillati</taxon>
        <taxon>Bacillota</taxon>
        <taxon>Bacilli</taxon>
        <taxon>Bacillales</taxon>
        <taxon>Paenibacillaceae</taxon>
        <taxon>Paenibacillus</taxon>
    </lineage>
</organism>
<gene>
    <name evidence="2" type="ORF">ACFSC9_14030</name>
</gene>
<dbReference type="RefSeq" id="WP_347325362.1">
    <property type="nucleotide sequence ID" value="NZ_JBCGUH010000006.1"/>
</dbReference>
<dbReference type="PIRSF" id="PIRSF021290">
    <property type="entry name" value="DUF1273"/>
    <property type="match status" value="1"/>
</dbReference>
<dbReference type="Proteomes" id="UP001597233">
    <property type="component" value="Unassembled WGS sequence"/>
</dbReference>
<evidence type="ECO:0000256" key="1">
    <source>
        <dbReference type="SAM" id="MobiDB-lite"/>
    </source>
</evidence>
<protein>
    <submittedName>
        <fullName evidence="2">DUF1273 domain-containing protein</fullName>
    </submittedName>
</protein>
<accession>A0ABW4RLV7</accession>
<keyword evidence="3" id="KW-1185">Reference proteome</keyword>
<dbReference type="PANTHER" id="PTHR38440">
    <property type="entry name" value="UPF0398 PROTEIN YPSA"/>
    <property type="match status" value="1"/>
</dbReference>
<dbReference type="Gene3D" id="3.40.50.450">
    <property type="match status" value="1"/>
</dbReference>
<dbReference type="NCBIfam" id="NF010181">
    <property type="entry name" value="PRK13660.1"/>
    <property type="match status" value="1"/>
</dbReference>
<dbReference type="PANTHER" id="PTHR38440:SF1">
    <property type="entry name" value="UPF0398 PROTEIN SPR0331"/>
    <property type="match status" value="1"/>
</dbReference>
<feature type="region of interest" description="Disordered" evidence="1">
    <location>
        <begin position="173"/>
        <end position="212"/>
    </location>
</feature>